<dbReference type="PANTHER" id="PTHR33115:SF50">
    <property type="entry name" value="ARM REPEAT SUPERFAMILY PROTEIN"/>
    <property type="match status" value="1"/>
</dbReference>
<evidence type="ECO:0000313" key="3">
    <source>
        <dbReference type="Proteomes" id="UP001497457"/>
    </source>
</evidence>
<keyword evidence="1" id="KW-0812">Transmembrane</keyword>
<dbReference type="Gene3D" id="1.25.10.10">
    <property type="entry name" value="Leucine-rich Repeat Variant"/>
    <property type="match status" value="1"/>
</dbReference>
<gene>
    <name evidence="2" type="ORF">URODEC1_LOCUS18582</name>
</gene>
<evidence type="ECO:0000256" key="1">
    <source>
        <dbReference type="SAM" id="Phobius"/>
    </source>
</evidence>
<feature type="transmembrane region" description="Helical" evidence="1">
    <location>
        <begin position="177"/>
        <end position="197"/>
    </location>
</feature>
<keyword evidence="1" id="KW-0472">Membrane</keyword>
<keyword evidence="1" id="KW-1133">Transmembrane helix</keyword>
<feature type="transmembrane region" description="Helical" evidence="1">
    <location>
        <begin position="37"/>
        <end position="70"/>
    </location>
</feature>
<feature type="transmembrane region" description="Helical" evidence="1">
    <location>
        <begin position="76"/>
        <end position="95"/>
    </location>
</feature>
<reference evidence="2 3" key="2">
    <citation type="submission" date="2024-10" db="EMBL/GenBank/DDBJ databases">
        <authorList>
            <person name="Ryan C."/>
        </authorList>
    </citation>
    <scope>NUCLEOTIDE SEQUENCE [LARGE SCALE GENOMIC DNA]</scope>
</reference>
<proteinExistence type="predicted"/>
<dbReference type="PANTHER" id="PTHR33115">
    <property type="entry name" value="ARM REPEAT SUPERFAMILY PROTEIN"/>
    <property type="match status" value="1"/>
</dbReference>
<name>A0ABC8WZ66_9POAL</name>
<keyword evidence="3" id="KW-1185">Reference proteome</keyword>
<sequence length="729" mass="80645">MICICCPPKADGAAEAGQRAISIRQNAQDLPRPEWKITLFVFLEMFLPSATSSVATVGVVWATVVLLGGFVSKLNILDFWLVIAVTLIQSMRIFGGDWNPDQKILYGLLDKNIIDRLGHRRTLTMWKASVFLRCIRSCPAERHGASCHPGYVNTHLVYPGFGDTGQSTEDINQKTSIIIFYGVAIAQALMSYLVFAYSQARSELLCMVYNCEDYRFVDKDLEAMRLYYIHVRKICRDGRISAALDMNLATFAIQCLKSNERDVNHSGIRLLNNLTQEVVAEQFRTEAITKLGDSHDAVESLFRLVASTSPEEKRERKMAALLIAKLPDSFHISGFLFAMRSVCSLLEATTDGASGMVEVDEVLVRVGLKILDKFSGHVCNMPDISDSHELTAKITRFTSHIIEISQPIDANHIDFMKAKCSLSVLGKLTGATGKRGRVLRQDILQNILLLSSIREMVQNPSISFVLRELAILVIDGFALGPETRNCGATRKMAMELISIFCSSPHEANDEDQIKFQLAAGRAVTRLTTESMSNCDAIIMAEDGNLHALRGMISSQPNTLHLVVAANVLRNLCEHLTLTADTKRQDTIRRSGQENMATAYLSLALQLSRAIPEEEFSDALNGVGCERFVQKLNSVVNEANARAADRSPGIRRSAIEMAIWMMRPGGDQLTRTQHFVDCGMRSTLMAVKATREESYKLLSAGGVPVLEHEESLSALVKSALRLIPEAPNGQ</sequence>
<protein>
    <submittedName>
        <fullName evidence="2">Uncharacterized protein</fullName>
    </submittedName>
</protein>
<evidence type="ECO:0000313" key="2">
    <source>
        <dbReference type="EMBL" id="CAL4917476.1"/>
    </source>
</evidence>
<dbReference type="EMBL" id="OZ075123">
    <property type="protein sequence ID" value="CAL4917476.1"/>
    <property type="molecule type" value="Genomic_DNA"/>
</dbReference>
<dbReference type="InterPro" id="IPR011989">
    <property type="entry name" value="ARM-like"/>
</dbReference>
<organism evidence="2 3">
    <name type="scientific">Urochloa decumbens</name>
    <dbReference type="NCBI Taxonomy" id="240449"/>
    <lineage>
        <taxon>Eukaryota</taxon>
        <taxon>Viridiplantae</taxon>
        <taxon>Streptophyta</taxon>
        <taxon>Embryophyta</taxon>
        <taxon>Tracheophyta</taxon>
        <taxon>Spermatophyta</taxon>
        <taxon>Magnoliopsida</taxon>
        <taxon>Liliopsida</taxon>
        <taxon>Poales</taxon>
        <taxon>Poaceae</taxon>
        <taxon>PACMAD clade</taxon>
        <taxon>Panicoideae</taxon>
        <taxon>Panicodae</taxon>
        <taxon>Paniceae</taxon>
        <taxon>Melinidinae</taxon>
        <taxon>Urochloa</taxon>
    </lineage>
</organism>
<dbReference type="AlphaFoldDB" id="A0ABC8WZ66"/>
<reference evidence="3" key="1">
    <citation type="submission" date="2024-06" db="EMBL/GenBank/DDBJ databases">
        <authorList>
            <person name="Ryan C."/>
        </authorList>
    </citation>
    <scope>NUCLEOTIDE SEQUENCE [LARGE SCALE GENOMIC DNA]</scope>
</reference>
<dbReference type="InterPro" id="IPR016024">
    <property type="entry name" value="ARM-type_fold"/>
</dbReference>
<dbReference type="Proteomes" id="UP001497457">
    <property type="component" value="Chromosome 13rd"/>
</dbReference>
<dbReference type="SUPFAM" id="SSF48371">
    <property type="entry name" value="ARM repeat"/>
    <property type="match status" value="1"/>
</dbReference>
<accession>A0ABC8WZ66</accession>